<evidence type="ECO:0000313" key="2">
    <source>
        <dbReference type="EMBL" id="KAJ7942740.1"/>
    </source>
</evidence>
<evidence type="ECO:0000259" key="1">
    <source>
        <dbReference type="Pfam" id="PF07727"/>
    </source>
</evidence>
<dbReference type="Pfam" id="PF07727">
    <property type="entry name" value="RVT_2"/>
    <property type="match status" value="1"/>
</dbReference>
<dbReference type="InterPro" id="IPR013103">
    <property type="entry name" value="RVT_2"/>
</dbReference>
<proteinExistence type="predicted"/>
<feature type="domain" description="Reverse transcriptase Ty1/copia-type" evidence="1">
    <location>
        <begin position="45"/>
        <end position="231"/>
    </location>
</feature>
<gene>
    <name evidence="2" type="ORF">O6P43_032371</name>
</gene>
<sequence length="240" mass="27327">MIPINALPHLKNSMLSYAIGYGILYLKQIKTLSLANGFFASKPRRYHRQNKARLVAKGFHQWPSLDFAKTFSPVMKPTTIRVFLCLTLSKGWPLRQLDINNAFLHDTVNDNVYMVQPPGFVNSTLLHYECKLCKAIYGLKKASHGWYQELKGYLLQFGFINSVENASLFLYSKGTIIGYFLVYVDDIILTGNNSSFLEAFVHQLGHHFSLKDLGHLHHFLSVEVIPIVDGIFSLSTQAHY</sequence>
<reference evidence="2" key="1">
    <citation type="journal article" date="2023" name="Science">
        <title>Elucidation of the pathway for biosynthesis of saponin adjuvants from the soapbark tree.</title>
        <authorList>
            <person name="Reed J."/>
            <person name="Orme A."/>
            <person name="El-Demerdash A."/>
            <person name="Owen C."/>
            <person name="Martin L.B.B."/>
            <person name="Misra R.C."/>
            <person name="Kikuchi S."/>
            <person name="Rejzek M."/>
            <person name="Martin A.C."/>
            <person name="Harkess A."/>
            <person name="Leebens-Mack J."/>
            <person name="Louveau T."/>
            <person name="Stephenson M.J."/>
            <person name="Osbourn A."/>
        </authorList>
    </citation>
    <scope>NUCLEOTIDE SEQUENCE</scope>
    <source>
        <strain evidence="2">S10</strain>
    </source>
</reference>
<dbReference type="KEGG" id="qsa:O6P43_032371"/>
<comment type="caution">
    <text evidence="2">The sequence shown here is derived from an EMBL/GenBank/DDBJ whole genome shotgun (WGS) entry which is preliminary data.</text>
</comment>
<dbReference type="Proteomes" id="UP001163823">
    <property type="component" value="Chromosome 14"/>
</dbReference>
<protein>
    <submittedName>
        <fullName evidence="2">Retrovirus-related Pol polyprotein from transposon TNT 1-94</fullName>
    </submittedName>
</protein>
<dbReference type="InterPro" id="IPR043502">
    <property type="entry name" value="DNA/RNA_pol_sf"/>
</dbReference>
<dbReference type="AlphaFoldDB" id="A0AAD7KMU7"/>
<organism evidence="2 3">
    <name type="scientific">Quillaja saponaria</name>
    <name type="common">Soap bark tree</name>
    <dbReference type="NCBI Taxonomy" id="32244"/>
    <lineage>
        <taxon>Eukaryota</taxon>
        <taxon>Viridiplantae</taxon>
        <taxon>Streptophyta</taxon>
        <taxon>Embryophyta</taxon>
        <taxon>Tracheophyta</taxon>
        <taxon>Spermatophyta</taxon>
        <taxon>Magnoliopsida</taxon>
        <taxon>eudicotyledons</taxon>
        <taxon>Gunneridae</taxon>
        <taxon>Pentapetalae</taxon>
        <taxon>rosids</taxon>
        <taxon>fabids</taxon>
        <taxon>Fabales</taxon>
        <taxon>Quillajaceae</taxon>
        <taxon>Quillaja</taxon>
    </lineage>
</organism>
<keyword evidence="3" id="KW-1185">Reference proteome</keyword>
<accession>A0AAD7KMU7</accession>
<dbReference type="SUPFAM" id="SSF56672">
    <property type="entry name" value="DNA/RNA polymerases"/>
    <property type="match status" value="1"/>
</dbReference>
<dbReference type="EMBL" id="JARAOO010000014">
    <property type="protein sequence ID" value="KAJ7942740.1"/>
    <property type="molecule type" value="Genomic_DNA"/>
</dbReference>
<name>A0AAD7KMU7_QUISA</name>
<evidence type="ECO:0000313" key="3">
    <source>
        <dbReference type="Proteomes" id="UP001163823"/>
    </source>
</evidence>